<dbReference type="Proteomes" id="UP000070505">
    <property type="component" value="Unassembled WGS sequence"/>
</dbReference>
<evidence type="ECO:0000256" key="4">
    <source>
        <dbReference type="ARBA" id="ARBA00022881"/>
    </source>
</evidence>
<protein>
    <recommendedName>
        <fullName evidence="6">UvrABC system protein C</fullName>
        <shortName evidence="6">Protein UvrC</shortName>
    </recommendedName>
    <alternativeName>
        <fullName evidence="6">Excinuclease ABC subunit C</fullName>
    </alternativeName>
</protein>
<dbReference type="InterPro" id="IPR001162">
    <property type="entry name" value="UvrC_RNase_H_dom"/>
</dbReference>
<evidence type="ECO:0000313" key="11">
    <source>
        <dbReference type="EMBL" id="KXI18487.1"/>
    </source>
</evidence>
<dbReference type="InterPro" id="IPR001943">
    <property type="entry name" value="UVR_dom"/>
</dbReference>
<proteinExistence type="inferred from homology"/>
<evidence type="ECO:0000256" key="7">
    <source>
        <dbReference type="SAM" id="MobiDB-lite"/>
    </source>
</evidence>
<evidence type="ECO:0000256" key="3">
    <source>
        <dbReference type="ARBA" id="ARBA00022769"/>
    </source>
</evidence>
<dbReference type="GO" id="GO:0009432">
    <property type="term" value="P:SOS response"/>
    <property type="evidence" value="ECO:0007669"/>
    <property type="project" value="UniProtKB-UniRule"/>
</dbReference>
<dbReference type="Gene3D" id="3.40.1440.10">
    <property type="entry name" value="GIY-YIG endonuclease"/>
    <property type="match status" value="1"/>
</dbReference>
<evidence type="ECO:0000259" key="8">
    <source>
        <dbReference type="PROSITE" id="PS50151"/>
    </source>
</evidence>
<dbReference type="Pfam" id="PF08459">
    <property type="entry name" value="UvrC_RNaseH_dom"/>
    <property type="match status" value="1"/>
</dbReference>
<reference evidence="11 12" key="1">
    <citation type="submission" date="2016-02" db="EMBL/GenBank/DDBJ databases">
        <authorList>
            <person name="Wen L."/>
            <person name="He K."/>
            <person name="Yang H."/>
        </authorList>
    </citation>
    <scope>NUCLEOTIDE SEQUENCE [LARGE SCALE GENOMIC DNA]</scope>
    <source>
        <strain evidence="11 12">CMW7778B</strain>
    </source>
</reference>
<dbReference type="Pfam" id="PF22920">
    <property type="entry name" value="UvrC_RNaseH"/>
    <property type="match status" value="2"/>
</dbReference>
<dbReference type="SUPFAM" id="SSF47781">
    <property type="entry name" value="RuvA domain 2-like"/>
    <property type="match status" value="1"/>
</dbReference>
<feature type="region of interest" description="Disordered" evidence="7">
    <location>
        <begin position="18"/>
        <end position="38"/>
    </location>
</feature>
<dbReference type="PATRIC" id="fig|2702.101.peg.252"/>
<dbReference type="PROSITE" id="PS50151">
    <property type="entry name" value="UVR"/>
    <property type="match status" value="1"/>
</dbReference>
<evidence type="ECO:0000259" key="9">
    <source>
        <dbReference type="PROSITE" id="PS50164"/>
    </source>
</evidence>
<dbReference type="HAMAP" id="MF_00203">
    <property type="entry name" value="UvrC"/>
    <property type="match status" value="1"/>
</dbReference>
<dbReference type="GO" id="GO:0003677">
    <property type="term" value="F:DNA binding"/>
    <property type="evidence" value="ECO:0007669"/>
    <property type="project" value="UniProtKB-UniRule"/>
</dbReference>
<organism evidence="11 12">
    <name type="scientific">Gardnerella vaginalis</name>
    <dbReference type="NCBI Taxonomy" id="2702"/>
    <lineage>
        <taxon>Bacteria</taxon>
        <taxon>Bacillati</taxon>
        <taxon>Actinomycetota</taxon>
        <taxon>Actinomycetes</taxon>
        <taxon>Bifidobacteriales</taxon>
        <taxon>Bifidobacteriaceae</taxon>
        <taxon>Gardnerella</taxon>
    </lineage>
</organism>
<dbReference type="Gene3D" id="3.30.420.340">
    <property type="entry name" value="UvrC, RNAse H endonuclease domain"/>
    <property type="match status" value="1"/>
</dbReference>
<name>A0A135ZA11_GARVA</name>
<evidence type="ECO:0000259" key="10">
    <source>
        <dbReference type="PROSITE" id="PS50165"/>
    </source>
</evidence>
<dbReference type="InterPro" id="IPR035901">
    <property type="entry name" value="GIY-YIG_endonuc_sf"/>
</dbReference>
<gene>
    <name evidence="6" type="primary">uvrC</name>
    <name evidence="11" type="ORF">HMPREF3230_00258</name>
</gene>
<comment type="function">
    <text evidence="6">The UvrABC repair system catalyzes the recognition and processing of DNA lesions. UvrC both incises the 5' and 3' sides of the lesion. The N-terminal half is responsible for the 3' incision and the C-terminal half is responsible for the 5' incision.</text>
</comment>
<dbReference type="InterPro" id="IPR038476">
    <property type="entry name" value="UvrC_RNase_H_dom_sf"/>
</dbReference>
<dbReference type="InterPro" id="IPR047296">
    <property type="entry name" value="GIY-YIG_UvrC_Cho"/>
</dbReference>
<keyword evidence="6" id="KW-0742">SOS response</keyword>
<dbReference type="Pfam" id="PF01541">
    <property type="entry name" value="GIY-YIG"/>
    <property type="match status" value="1"/>
</dbReference>
<evidence type="ECO:0000256" key="6">
    <source>
        <dbReference type="HAMAP-Rule" id="MF_00203"/>
    </source>
</evidence>
<feature type="domain" description="UVR" evidence="8">
    <location>
        <begin position="295"/>
        <end position="330"/>
    </location>
</feature>
<evidence type="ECO:0000256" key="2">
    <source>
        <dbReference type="ARBA" id="ARBA00022763"/>
    </source>
</evidence>
<dbReference type="GO" id="GO:0005737">
    <property type="term" value="C:cytoplasm"/>
    <property type="evidence" value="ECO:0007669"/>
    <property type="project" value="UniProtKB-SubCell"/>
</dbReference>
<dbReference type="SUPFAM" id="SSF46600">
    <property type="entry name" value="C-terminal UvrC-binding domain of UvrB"/>
    <property type="match status" value="1"/>
</dbReference>
<dbReference type="GO" id="GO:0009380">
    <property type="term" value="C:excinuclease repair complex"/>
    <property type="evidence" value="ECO:0007669"/>
    <property type="project" value="InterPro"/>
</dbReference>
<comment type="caution">
    <text evidence="11">The sequence shown here is derived from an EMBL/GenBank/DDBJ whole genome shotgun (WGS) entry which is preliminary data.</text>
</comment>
<keyword evidence="2 6" id="KW-0227">DNA damage</keyword>
<dbReference type="InterPro" id="IPR004791">
    <property type="entry name" value="UvrC"/>
</dbReference>
<comment type="similarity">
    <text evidence="6">Belongs to the UvrC family.</text>
</comment>
<evidence type="ECO:0000313" key="12">
    <source>
        <dbReference type="Proteomes" id="UP000070505"/>
    </source>
</evidence>
<dbReference type="SUPFAM" id="SSF82771">
    <property type="entry name" value="GIY-YIG endonuclease"/>
    <property type="match status" value="1"/>
</dbReference>
<comment type="subunit">
    <text evidence="6">Interacts with UvrB in an incision complex.</text>
</comment>
<dbReference type="InterPro" id="IPR036876">
    <property type="entry name" value="UVR_dom_sf"/>
</dbReference>
<feature type="domain" description="GIY-YIG" evidence="9">
    <location>
        <begin position="102"/>
        <end position="181"/>
    </location>
</feature>
<sequence>MEDLRNYEDLNYSLDSNIFSASSDSYSDSSTDSSSDISTEYAANSYNSSSSSSVSASSDSVHWHKTKNVSDSKSSLGLNSLGAPLLSDSRDLFRPASRDIPPKPGVYKWRDGDGRVIYVGKAKNLRNRLANYFQPLDQLHPRTRSMVLSARSLEWTVVETEFEALTLEYTWIKTFNPRFNVVFRDDKTYPYVAVSVEEEFPRVWITRNRSFKRARYFGPYAKVWPLKHSLDSLLKTFPVRTCSSSVFSRAHRTGRPCLLASIGKCSAPCIDNVSQSEHRNNVEHLVGVLTGSIGSSYISNLNAEMKKASDNLEFERAAKLRDDISLLNTVLQKNSVVFDDDVEADVFGLSSDNLEASIHAFFVRSGMIRGEKNWYVERNDEIDDSDLLADLLTNVYAEYGNSYDLKSHNCANIKQIRDAFSDIKNASAIDSVLRAKATRTRHERQESTGREDLLAPISPVPREIIIPIELCEERQKELELLLSNIRGSKVTIHVVSRGSKHDLMNRANENANQALVRMKSSRINSIEMRTQAMNEIAQVLGLSNAPLRIECYDISNTIDGTYQVASMVVFEDAIARPSEYRRFSIHGEDGAGQLDDLSALYETIKRRFTYNEIDSGESKNNSSNSDRNKVKRRFAYKPNLIIVDGGKQQAIAAKQAMLDCGVNDVFVCGLAKKLEEVWLADGDYPIIFKRDSEGLYLLQRARDESHRFAIAYHRNKRRKGLLKSTLNSIPGIGLAYSKRLLSVFGSVKKISSASLEELQKVPGIGLEKAKNIYNVFHK</sequence>
<dbReference type="Gene3D" id="4.10.860.10">
    <property type="entry name" value="UVR domain"/>
    <property type="match status" value="1"/>
</dbReference>
<dbReference type="PROSITE" id="PS50164">
    <property type="entry name" value="GIY_YIG"/>
    <property type="match status" value="1"/>
</dbReference>
<dbReference type="InterPro" id="IPR000305">
    <property type="entry name" value="GIY-YIG_endonuc"/>
</dbReference>
<dbReference type="SMART" id="SM00465">
    <property type="entry name" value="GIYc"/>
    <property type="match status" value="1"/>
</dbReference>
<comment type="subcellular location">
    <subcellularLocation>
        <location evidence="6">Cytoplasm</location>
    </subcellularLocation>
</comment>
<dbReference type="PANTHER" id="PTHR30562">
    <property type="entry name" value="UVRC/OXIDOREDUCTASE"/>
    <property type="match status" value="1"/>
</dbReference>
<dbReference type="NCBIfam" id="NF001824">
    <property type="entry name" value="PRK00558.1-5"/>
    <property type="match status" value="1"/>
</dbReference>
<dbReference type="GO" id="GO:0006289">
    <property type="term" value="P:nucleotide-excision repair"/>
    <property type="evidence" value="ECO:0007669"/>
    <property type="project" value="UniProtKB-UniRule"/>
</dbReference>
<dbReference type="GO" id="GO:0009381">
    <property type="term" value="F:excinuclease ABC activity"/>
    <property type="evidence" value="ECO:0007669"/>
    <property type="project" value="UniProtKB-UniRule"/>
</dbReference>
<evidence type="ECO:0000256" key="1">
    <source>
        <dbReference type="ARBA" id="ARBA00022490"/>
    </source>
</evidence>
<dbReference type="Gene3D" id="1.10.150.20">
    <property type="entry name" value="5' to 3' exonuclease, C-terminal subdomain"/>
    <property type="match status" value="1"/>
</dbReference>
<dbReference type="Pfam" id="PF02151">
    <property type="entry name" value="UVR"/>
    <property type="match status" value="1"/>
</dbReference>
<dbReference type="InterPro" id="IPR050066">
    <property type="entry name" value="UvrABC_protein_C"/>
</dbReference>
<accession>A0A135ZA11</accession>
<keyword evidence="1 6" id="KW-0963">Cytoplasm</keyword>
<dbReference type="Pfam" id="PF14520">
    <property type="entry name" value="HHH_5"/>
    <property type="match status" value="1"/>
</dbReference>
<keyword evidence="5 6" id="KW-0234">DNA repair</keyword>
<feature type="domain" description="UvrC family homology region profile" evidence="10">
    <location>
        <begin position="346"/>
        <end position="657"/>
    </location>
</feature>
<dbReference type="EMBL" id="LSRC01000012">
    <property type="protein sequence ID" value="KXI18487.1"/>
    <property type="molecule type" value="Genomic_DNA"/>
</dbReference>
<dbReference type="PROSITE" id="PS50165">
    <property type="entry name" value="UVRC"/>
    <property type="match status" value="1"/>
</dbReference>
<dbReference type="CDD" id="cd10434">
    <property type="entry name" value="GIY-YIG_UvrC_Cho"/>
    <property type="match status" value="1"/>
</dbReference>
<keyword evidence="3 6" id="KW-0228">DNA excision</keyword>
<dbReference type="FunFam" id="3.40.1440.10:FF:000001">
    <property type="entry name" value="UvrABC system protein C"/>
    <property type="match status" value="1"/>
</dbReference>
<dbReference type="AlphaFoldDB" id="A0A135ZA11"/>
<evidence type="ECO:0000256" key="5">
    <source>
        <dbReference type="ARBA" id="ARBA00023204"/>
    </source>
</evidence>
<dbReference type="RefSeq" id="WP_082266220.1">
    <property type="nucleotide sequence ID" value="NZ_KQ961853.1"/>
</dbReference>
<keyword evidence="4 6" id="KW-0267">Excision nuclease</keyword>
<dbReference type="InterPro" id="IPR010994">
    <property type="entry name" value="RuvA_2-like"/>
</dbReference>
<dbReference type="PANTHER" id="PTHR30562:SF1">
    <property type="entry name" value="UVRABC SYSTEM PROTEIN C"/>
    <property type="match status" value="1"/>
</dbReference>